<evidence type="ECO:0000313" key="3">
    <source>
        <dbReference type="Proteomes" id="UP001500016"/>
    </source>
</evidence>
<dbReference type="Proteomes" id="UP001500016">
    <property type="component" value="Unassembled WGS sequence"/>
</dbReference>
<name>A0ABN2W0F8_9ACTN</name>
<sequence>MSEVRVLVHQAVHDDQQLQAVREAYRVVSKRMAEVPGMLGSALLRSPDDPTSLIVMSRWTDLEAFRSWERSPGHREDTAPLRPYRDLRYAVPFGVYEVEAAGGEGWE</sequence>
<evidence type="ECO:0000259" key="1">
    <source>
        <dbReference type="PROSITE" id="PS51725"/>
    </source>
</evidence>
<reference evidence="3" key="1">
    <citation type="journal article" date="2019" name="Int. J. Syst. Evol. Microbiol.">
        <title>The Global Catalogue of Microorganisms (GCM) 10K type strain sequencing project: providing services to taxonomists for standard genome sequencing and annotation.</title>
        <authorList>
            <consortium name="The Broad Institute Genomics Platform"/>
            <consortium name="The Broad Institute Genome Sequencing Center for Infectious Disease"/>
            <person name="Wu L."/>
            <person name="Ma J."/>
        </authorList>
    </citation>
    <scope>NUCLEOTIDE SEQUENCE [LARGE SCALE GENOMIC DNA]</scope>
    <source>
        <strain evidence="3">JCM 15478</strain>
    </source>
</reference>
<dbReference type="Pfam" id="PF03992">
    <property type="entry name" value="ABM"/>
    <property type="match status" value="1"/>
</dbReference>
<organism evidence="2 3">
    <name type="scientific">Streptomyces albiaxialis</name>
    <dbReference type="NCBI Taxonomy" id="329523"/>
    <lineage>
        <taxon>Bacteria</taxon>
        <taxon>Bacillati</taxon>
        <taxon>Actinomycetota</taxon>
        <taxon>Actinomycetes</taxon>
        <taxon>Kitasatosporales</taxon>
        <taxon>Streptomycetaceae</taxon>
        <taxon>Streptomyces</taxon>
    </lineage>
</organism>
<dbReference type="PROSITE" id="PS51725">
    <property type="entry name" value="ABM"/>
    <property type="match status" value="1"/>
</dbReference>
<proteinExistence type="predicted"/>
<keyword evidence="2" id="KW-0503">Monooxygenase</keyword>
<keyword evidence="3" id="KW-1185">Reference proteome</keyword>
<dbReference type="SUPFAM" id="SSF54909">
    <property type="entry name" value="Dimeric alpha+beta barrel"/>
    <property type="match status" value="1"/>
</dbReference>
<dbReference type="EMBL" id="BAAAPE010000008">
    <property type="protein sequence ID" value="GAA2077361.1"/>
    <property type="molecule type" value="Genomic_DNA"/>
</dbReference>
<dbReference type="GO" id="GO:0004497">
    <property type="term" value="F:monooxygenase activity"/>
    <property type="evidence" value="ECO:0007669"/>
    <property type="project" value="UniProtKB-KW"/>
</dbReference>
<dbReference type="InterPro" id="IPR011008">
    <property type="entry name" value="Dimeric_a/b-barrel"/>
</dbReference>
<accession>A0ABN2W0F8</accession>
<comment type="caution">
    <text evidence="2">The sequence shown here is derived from an EMBL/GenBank/DDBJ whole genome shotgun (WGS) entry which is preliminary data.</text>
</comment>
<dbReference type="InterPro" id="IPR007138">
    <property type="entry name" value="ABM_dom"/>
</dbReference>
<dbReference type="RefSeq" id="WP_344528775.1">
    <property type="nucleotide sequence ID" value="NZ_BAAAPE010000008.1"/>
</dbReference>
<feature type="domain" description="ABM" evidence="1">
    <location>
        <begin position="4"/>
        <end position="93"/>
    </location>
</feature>
<evidence type="ECO:0000313" key="2">
    <source>
        <dbReference type="EMBL" id="GAA2077361.1"/>
    </source>
</evidence>
<gene>
    <name evidence="2" type="ORF">GCM10009801_33420</name>
</gene>
<dbReference type="Gene3D" id="3.30.70.100">
    <property type="match status" value="1"/>
</dbReference>
<keyword evidence="2" id="KW-0560">Oxidoreductase</keyword>
<protein>
    <submittedName>
        <fullName evidence="2">Antibiotic biosynthesis monooxygenase</fullName>
    </submittedName>
</protein>